<evidence type="ECO:0000256" key="1">
    <source>
        <dbReference type="PROSITE-ProRule" id="PRU00175"/>
    </source>
</evidence>
<feature type="compositionally biased region" description="Polar residues" evidence="2">
    <location>
        <begin position="241"/>
        <end position="251"/>
    </location>
</feature>
<dbReference type="InterPro" id="IPR001841">
    <property type="entry name" value="Znf_RING"/>
</dbReference>
<dbReference type="SUPFAM" id="SSF57850">
    <property type="entry name" value="RING/U-box"/>
    <property type="match status" value="1"/>
</dbReference>
<dbReference type="Proteomes" id="UP001583172">
    <property type="component" value="Unassembled WGS sequence"/>
</dbReference>
<evidence type="ECO:0000259" key="3">
    <source>
        <dbReference type="PROSITE" id="PS50089"/>
    </source>
</evidence>
<feature type="region of interest" description="Disordered" evidence="2">
    <location>
        <begin position="172"/>
        <end position="252"/>
    </location>
</feature>
<organism evidence="4 5">
    <name type="scientific">Humicola insolens</name>
    <name type="common">Soft-rot fungus</name>
    <dbReference type="NCBI Taxonomy" id="85995"/>
    <lineage>
        <taxon>Eukaryota</taxon>
        <taxon>Fungi</taxon>
        <taxon>Dikarya</taxon>
        <taxon>Ascomycota</taxon>
        <taxon>Pezizomycotina</taxon>
        <taxon>Sordariomycetes</taxon>
        <taxon>Sordariomycetidae</taxon>
        <taxon>Sordariales</taxon>
        <taxon>Chaetomiaceae</taxon>
        <taxon>Mycothermus</taxon>
    </lineage>
</organism>
<comment type="caution">
    <text evidence="4">The sequence shown here is derived from an EMBL/GenBank/DDBJ whole genome shotgun (WGS) entry which is preliminary data.</text>
</comment>
<dbReference type="PROSITE" id="PS50089">
    <property type="entry name" value="ZF_RING_2"/>
    <property type="match status" value="1"/>
</dbReference>
<evidence type="ECO:0000313" key="5">
    <source>
        <dbReference type="Proteomes" id="UP001583172"/>
    </source>
</evidence>
<feature type="compositionally biased region" description="Basic and acidic residues" evidence="2">
    <location>
        <begin position="9"/>
        <end position="21"/>
    </location>
</feature>
<dbReference type="EMBL" id="JAZGSY010000055">
    <property type="protein sequence ID" value="KAL1842038.1"/>
    <property type="molecule type" value="Genomic_DNA"/>
</dbReference>
<dbReference type="Pfam" id="PF13639">
    <property type="entry name" value="zf-RING_2"/>
    <property type="match status" value="1"/>
</dbReference>
<gene>
    <name evidence="4" type="ORF">VTJ49DRAFT_6108</name>
</gene>
<proteinExistence type="predicted"/>
<keyword evidence="5" id="KW-1185">Reference proteome</keyword>
<feature type="compositionally biased region" description="Acidic residues" evidence="2">
    <location>
        <begin position="302"/>
        <end position="326"/>
    </location>
</feature>
<reference evidence="4 5" key="1">
    <citation type="journal article" date="2024" name="Commun. Biol.">
        <title>Comparative genomic analysis of thermophilic fungi reveals convergent evolutionary adaptations and gene losses.</title>
        <authorList>
            <person name="Steindorff A.S."/>
            <person name="Aguilar-Pontes M.V."/>
            <person name="Robinson A.J."/>
            <person name="Andreopoulos B."/>
            <person name="LaButti K."/>
            <person name="Kuo A."/>
            <person name="Mondo S."/>
            <person name="Riley R."/>
            <person name="Otillar R."/>
            <person name="Haridas S."/>
            <person name="Lipzen A."/>
            <person name="Grimwood J."/>
            <person name="Schmutz J."/>
            <person name="Clum A."/>
            <person name="Reid I.D."/>
            <person name="Moisan M.C."/>
            <person name="Butler G."/>
            <person name="Nguyen T.T.M."/>
            <person name="Dewar K."/>
            <person name="Conant G."/>
            <person name="Drula E."/>
            <person name="Henrissat B."/>
            <person name="Hansel C."/>
            <person name="Singer S."/>
            <person name="Hutchinson M.I."/>
            <person name="de Vries R.P."/>
            <person name="Natvig D.O."/>
            <person name="Powell A.J."/>
            <person name="Tsang A."/>
            <person name="Grigoriev I.V."/>
        </authorList>
    </citation>
    <scope>NUCLEOTIDE SEQUENCE [LARGE SCALE GENOMIC DNA]</scope>
    <source>
        <strain evidence="4 5">CBS 620.91</strain>
    </source>
</reference>
<protein>
    <recommendedName>
        <fullName evidence="3">RING-type domain-containing protein</fullName>
    </recommendedName>
</protein>
<feature type="compositionally biased region" description="Polar residues" evidence="2">
    <location>
        <begin position="284"/>
        <end position="299"/>
    </location>
</feature>
<keyword evidence="1" id="KW-0479">Metal-binding</keyword>
<keyword evidence="1" id="KW-0862">Zinc</keyword>
<name>A0ABR3VK23_HUMIN</name>
<sequence length="382" mass="43285">MGRSLLGRTDLDKQSRKDEPRRKLKKKNRKSGMASSAPEKQAETEPESAPVAVQIEDTNCLICQEPVGEPNPEGIIETWSMLPCGHIFGSYCIKRYLCVAADDQPLCPICRSRAHHDPCGHPVLPFVLRPDGSHPDLVLVDASSGRVRPPTSLDDLLTSACQYCRDLEERRKKRQRRLERRQQRLQQQQSQQGQGQQPPTPEGQQQLQAEQQEQVKQPEQDAQKQPQGNETPKAAPRDDNVNSTEPSTNTPIRLKQPWRWLRALTTLREILHIHPRNASDDEGNGQSTPNSNAQNEPNNITDNEDTSDESSSDDDDDDDNIDDEELNSSGSGSTPRLTRQEVRQRRRTQATTNGVWQGPWVDVPTRDVEWEKWWREQLPAGV</sequence>
<feature type="compositionally biased region" description="Low complexity" evidence="2">
    <location>
        <begin position="184"/>
        <end position="215"/>
    </location>
</feature>
<feature type="region of interest" description="Disordered" evidence="2">
    <location>
        <begin position="1"/>
        <end position="49"/>
    </location>
</feature>
<feature type="domain" description="RING-type" evidence="3">
    <location>
        <begin position="60"/>
        <end position="111"/>
    </location>
</feature>
<accession>A0ABR3VK23</accession>
<dbReference type="Gene3D" id="3.30.40.10">
    <property type="entry name" value="Zinc/RING finger domain, C3HC4 (zinc finger)"/>
    <property type="match status" value="1"/>
</dbReference>
<evidence type="ECO:0000313" key="4">
    <source>
        <dbReference type="EMBL" id="KAL1842038.1"/>
    </source>
</evidence>
<keyword evidence="1" id="KW-0863">Zinc-finger</keyword>
<feature type="region of interest" description="Disordered" evidence="2">
    <location>
        <begin position="275"/>
        <end position="360"/>
    </location>
</feature>
<dbReference type="InterPro" id="IPR013083">
    <property type="entry name" value="Znf_RING/FYVE/PHD"/>
</dbReference>
<evidence type="ECO:0000256" key="2">
    <source>
        <dbReference type="SAM" id="MobiDB-lite"/>
    </source>
</evidence>